<dbReference type="GeneID" id="25274442"/>
<sequence length="186" mass="20338">MRDTGGADTLQVHASVQGACEAAITALEARTAKLQQWAAVSTQVGSQEIQQLEAAVAALQQQQQQLQQHRMETLPAIEKAAVSEIKELRKERDTLVSRMRCEGDKLIESLSLFYENKEKSWGTAVASDKAKERCADLWASLAQVKSTRKSAAEVLTAKLNDALGEAEKAICEEAASRRQAEEALNK</sequence>
<feature type="coiled-coil region" evidence="1">
    <location>
        <begin position="42"/>
        <end position="72"/>
    </location>
</feature>
<keyword evidence="1" id="KW-0175">Coiled coil</keyword>
<protein>
    <submittedName>
        <fullName evidence="2">Uncharacterized protein</fullName>
    </submittedName>
</protein>
<reference evidence="2" key="2">
    <citation type="submission" date="2013-10" db="EMBL/GenBank/DDBJ databases">
        <authorList>
            <person name="Aslett M."/>
        </authorList>
    </citation>
    <scope>NUCLEOTIDE SEQUENCE</scope>
    <source>
        <strain evidence="2">Houghton</strain>
    </source>
</reference>
<reference evidence="2" key="1">
    <citation type="submission" date="2013-10" db="EMBL/GenBank/DDBJ databases">
        <title>Genomic analysis of the causative agents of coccidiosis in chickens.</title>
        <authorList>
            <person name="Reid A.J."/>
            <person name="Blake D."/>
            <person name="Billington K."/>
            <person name="Browne H."/>
            <person name="Dunn M."/>
            <person name="Hung S."/>
            <person name="Kawahara F."/>
            <person name="Miranda-Saavedra D."/>
            <person name="Mourier T."/>
            <person name="Nagra H."/>
            <person name="Otto T.D."/>
            <person name="Rawlings N."/>
            <person name="Sanchez A."/>
            <person name="Sanders M."/>
            <person name="Subramaniam C."/>
            <person name="Tay Y."/>
            <person name="Dear P."/>
            <person name="Doerig C."/>
            <person name="Gruber A."/>
            <person name="Parkinson J."/>
            <person name="Shirley M."/>
            <person name="Wan K.L."/>
            <person name="Berriman M."/>
            <person name="Tomley F."/>
            <person name="Pain A."/>
        </authorList>
    </citation>
    <scope>NUCLEOTIDE SEQUENCE</scope>
    <source>
        <strain evidence="2">Houghton</strain>
    </source>
</reference>
<proteinExistence type="predicted"/>
<keyword evidence="3" id="KW-1185">Reference proteome</keyword>
<dbReference type="RefSeq" id="XP_013248539.1">
    <property type="nucleotide sequence ID" value="XM_013393085.1"/>
</dbReference>
<name>U6GQN1_EIMAC</name>
<dbReference type="OMA" id="KCKELWA"/>
<evidence type="ECO:0000256" key="1">
    <source>
        <dbReference type="SAM" id="Coils"/>
    </source>
</evidence>
<dbReference type="AlphaFoldDB" id="U6GQN1"/>
<dbReference type="VEuPathDB" id="ToxoDB:EAH_00063720"/>
<dbReference type="OrthoDB" id="347109at2759"/>
<evidence type="ECO:0000313" key="3">
    <source>
        <dbReference type="Proteomes" id="UP000018050"/>
    </source>
</evidence>
<evidence type="ECO:0000313" key="2">
    <source>
        <dbReference type="EMBL" id="CDI81892.1"/>
    </source>
</evidence>
<gene>
    <name evidence="2" type="ORF">EAH_00063720</name>
</gene>
<dbReference type="Proteomes" id="UP000018050">
    <property type="component" value="Unassembled WGS sequence"/>
</dbReference>
<accession>U6GQN1</accession>
<dbReference type="EMBL" id="HG671882">
    <property type="protein sequence ID" value="CDI81892.1"/>
    <property type="molecule type" value="Genomic_DNA"/>
</dbReference>
<organism evidence="2 3">
    <name type="scientific">Eimeria acervulina</name>
    <name type="common">Coccidian parasite</name>
    <dbReference type="NCBI Taxonomy" id="5801"/>
    <lineage>
        <taxon>Eukaryota</taxon>
        <taxon>Sar</taxon>
        <taxon>Alveolata</taxon>
        <taxon>Apicomplexa</taxon>
        <taxon>Conoidasida</taxon>
        <taxon>Coccidia</taxon>
        <taxon>Eucoccidiorida</taxon>
        <taxon>Eimeriorina</taxon>
        <taxon>Eimeriidae</taxon>
        <taxon>Eimeria</taxon>
    </lineage>
</organism>